<dbReference type="EMBL" id="QGGG01000014">
    <property type="protein sequence ID" value="PWJ79786.1"/>
    <property type="molecule type" value="Genomic_DNA"/>
</dbReference>
<organism evidence="1 2">
    <name type="scientific">Pseudaminobacter salicylatoxidans</name>
    <dbReference type="NCBI Taxonomy" id="93369"/>
    <lineage>
        <taxon>Bacteria</taxon>
        <taxon>Pseudomonadati</taxon>
        <taxon>Pseudomonadota</taxon>
        <taxon>Alphaproteobacteria</taxon>
        <taxon>Hyphomicrobiales</taxon>
        <taxon>Phyllobacteriaceae</taxon>
        <taxon>Pseudaminobacter</taxon>
    </lineage>
</organism>
<proteinExistence type="predicted"/>
<comment type="caution">
    <text evidence="1">The sequence shown here is derived from an EMBL/GenBank/DDBJ whole genome shotgun (WGS) entry which is preliminary data.</text>
</comment>
<reference evidence="1 2" key="1">
    <citation type="submission" date="2018-05" db="EMBL/GenBank/DDBJ databases">
        <title>Genomic Encyclopedia of Type Strains, Phase IV (KMG-IV): sequencing the most valuable type-strain genomes for metagenomic binning, comparative biology and taxonomic classification.</title>
        <authorList>
            <person name="Goeker M."/>
        </authorList>
    </citation>
    <scope>NUCLEOTIDE SEQUENCE [LARGE SCALE GENOMIC DNA]</scope>
    <source>
        <strain evidence="1 2">DSM 6986</strain>
    </source>
</reference>
<sequence length="130" mass="15008">MANEMSEKKRHHTERFRGRLVERWTNAKSGYVGFLTGQGYSSVEIEKIMADGTSAPTVRGLWRRWGLPLSELRGDRRNPVTIQLTYSQRAKLVRLAEKRGLTRQEYLRRIAVCAIADDMYEAVTDGEFDE</sequence>
<dbReference type="RefSeq" id="WP_109614092.1">
    <property type="nucleotide sequence ID" value="NZ_QGGG01000014.1"/>
</dbReference>
<accession>A0A316BYY1</accession>
<dbReference type="OrthoDB" id="8117167at2"/>
<dbReference type="Proteomes" id="UP000245396">
    <property type="component" value="Unassembled WGS sequence"/>
</dbReference>
<evidence type="ECO:0000313" key="1">
    <source>
        <dbReference type="EMBL" id="PWJ79786.1"/>
    </source>
</evidence>
<dbReference type="AlphaFoldDB" id="A0A316BYY1"/>
<protein>
    <submittedName>
        <fullName evidence="1">Uncharacterized protein</fullName>
    </submittedName>
</protein>
<keyword evidence="2" id="KW-1185">Reference proteome</keyword>
<gene>
    <name evidence="1" type="ORF">C7441_11463</name>
</gene>
<evidence type="ECO:0000313" key="2">
    <source>
        <dbReference type="Proteomes" id="UP000245396"/>
    </source>
</evidence>
<name>A0A316BYY1_PSESE</name>